<keyword evidence="2" id="KW-0732">Signal</keyword>
<keyword evidence="1" id="KW-0175">Coiled coil</keyword>
<reference evidence="3 4" key="1">
    <citation type="submission" date="2018-12" db="EMBL/GenBank/DDBJ databases">
        <authorList>
            <person name="Li A."/>
            <person name="Zhang M."/>
            <person name="Zhu H."/>
        </authorList>
    </citation>
    <scope>NUCLEOTIDE SEQUENCE [LARGE SCALE GENOMIC DNA]</scope>
    <source>
        <strain evidence="3 4">R04H25</strain>
    </source>
</reference>
<dbReference type="EMBL" id="RSFE01000008">
    <property type="protein sequence ID" value="RWU09050.1"/>
    <property type="molecule type" value="Genomic_DNA"/>
</dbReference>
<name>A0A443YY92_9GAMM</name>
<keyword evidence="4" id="KW-1185">Reference proteome</keyword>
<dbReference type="PROSITE" id="PS51257">
    <property type="entry name" value="PROKAR_LIPOPROTEIN"/>
    <property type="match status" value="1"/>
</dbReference>
<evidence type="ECO:0000256" key="2">
    <source>
        <dbReference type="SAM" id="SignalP"/>
    </source>
</evidence>
<feature type="chain" id="PRO_5019094196" evidence="2">
    <location>
        <begin position="27"/>
        <end position="311"/>
    </location>
</feature>
<dbReference type="Proteomes" id="UP000288789">
    <property type="component" value="Unassembled WGS sequence"/>
</dbReference>
<feature type="signal peptide" evidence="2">
    <location>
        <begin position="1"/>
        <end position="26"/>
    </location>
</feature>
<proteinExistence type="predicted"/>
<sequence>MLRKQILTVSLAAAVIAGCATVAAQASQESDASQRKALKEQLEVMNSILTTKLEQNKDSGQRRMGHWQQQRLNYDYLAGQGVVYRVKFGRAFDFDFDFDFDVDAPHAPGVPMPPPTPNVFIEKRVIKTDDGEDIEIIQEPGEAYEAVAERGQEVGERTLAVHEYRRKIRDLEYSLQATEANGREKLEQELEIARKDLEAARSELDAAKEQLRTATLEIRNNIQERREQRNEKLQQQVAAFEQTMAETLCDYGVTLKALPNNESVSFVLEGAGNKDAGGRDKIYIFNKNSLSNCQGNDGISDLLSKAVTYSF</sequence>
<feature type="coiled-coil region" evidence="1">
    <location>
        <begin position="161"/>
        <end position="250"/>
    </location>
</feature>
<evidence type="ECO:0000313" key="3">
    <source>
        <dbReference type="EMBL" id="RWU09050.1"/>
    </source>
</evidence>
<comment type="caution">
    <text evidence="3">The sequence shown here is derived from an EMBL/GenBank/DDBJ whole genome shotgun (WGS) entry which is preliminary data.</text>
</comment>
<dbReference type="RefSeq" id="WP_128352901.1">
    <property type="nucleotide sequence ID" value="NZ_RSFE01000008.1"/>
</dbReference>
<evidence type="ECO:0000313" key="4">
    <source>
        <dbReference type="Proteomes" id="UP000288789"/>
    </source>
</evidence>
<evidence type="ECO:0000256" key="1">
    <source>
        <dbReference type="SAM" id="Coils"/>
    </source>
</evidence>
<organism evidence="3 4">
    <name type="scientific">Pseudidiomarina gelatinasegens</name>
    <dbReference type="NCBI Taxonomy" id="2487740"/>
    <lineage>
        <taxon>Bacteria</taxon>
        <taxon>Pseudomonadati</taxon>
        <taxon>Pseudomonadota</taxon>
        <taxon>Gammaproteobacteria</taxon>
        <taxon>Alteromonadales</taxon>
        <taxon>Idiomarinaceae</taxon>
        <taxon>Pseudidiomarina</taxon>
    </lineage>
</organism>
<dbReference type="AlphaFoldDB" id="A0A443YY92"/>
<gene>
    <name evidence="3" type="ORF">EGC76_10215</name>
</gene>
<accession>A0A443YY92</accession>
<protein>
    <submittedName>
        <fullName evidence="3">Uncharacterized protein</fullName>
    </submittedName>
</protein>
<dbReference type="OrthoDB" id="7061952at2"/>